<organism evidence="3 4">
    <name type="scientific">Lactococcus cremoris subsp. cremoris GE214</name>
    <dbReference type="NCBI Taxonomy" id="1415168"/>
    <lineage>
        <taxon>Bacteria</taxon>
        <taxon>Bacillati</taxon>
        <taxon>Bacillota</taxon>
        <taxon>Bacilli</taxon>
        <taxon>Lactobacillales</taxon>
        <taxon>Streptococcaceae</taxon>
        <taxon>Lactococcus</taxon>
        <taxon>Lactococcus cremoris subsp. cremoris</taxon>
    </lineage>
</organism>
<keyword evidence="1" id="KW-0812">Transmembrane</keyword>
<evidence type="ECO:0000313" key="3">
    <source>
        <dbReference type="EMBL" id="KEY62019.1"/>
    </source>
</evidence>
<evidence type="ECO:0000259" key="2">
    <source>
        <dbReference type="Pfam" id="PF13529"/>
    </source>
</evidence>
<dbReference type="InterPro" id="IPR039564">
    <property type="entry name" value="Peptidase_C39-like"/>
</dbReference>
<protein>
    <recommendedName>
        <fullName evidence="2">Peptidase C39-like domain-containing protein</fullName>
    </recommendedName>
</protein>
<feature type="transmembrane region" description="Helical" evidence="1">
    <location>
        <begin position="12"/>
        <end position="30"/>
    </location>
</feature>
<keyword evidence="1" id="KW-1133">Transmembrane helix</keyword>
<evidence type="ECO:0000313" key="4">
    <source>
        <dbReference type="Proteomes" id="UP000028401"/>
    </source>
</evidence>
<dbReference type="AlphaFoldDB" id="A0A084A9P0"/>
<keyword evidence="1" id="KW-0472">Membrane</keyword>
<dbReference type="RefSeq" id="WP_042748548.1">
    <property type="nucleotide sequence ID" value="NZ_AZSI01000084.1"/>
</dbReference>
<proteinExistence type="predicted"/>
<dbReference type="Proteomes" id="UP000028401">
    <property type="component" value="Unassembled WGS sequence"/>
</dbReference>
<evidence type="ECO:0000256" key="1">
    <source>
        <dbReference type="SAM" id="Phobius"/>
    </source>
</evidence>
<dbReference type="EMBL" id="AZSI01000084">
    <property type="protein sequence ID" value="KEY62019.1"/>
    <property type="molecule type" value="Genomic_DNA"/>
</dbReference>
<feature type="domain" description="Peptidase C39-like" evidence="2">
    <location>
        <begin position="66"/>
        <end position="220"/>
    </location>
</feature>
<sequence>MTIKKKKLFKKNIVILFVLVALLVLVTYLLNPKNQEDKQLSPASKTFYKTDSQGKDDYVLMKTGNINQLTIGAYQGCEIVSFYNALVYLDKTQGKTVTDWIEELPYVGWGGDPNSGYAGNPWTADDEIPDGGFPTIWPAALMKFAQDNNIQVADLSGQSLDAIEQAVLSEHLVEMWVTIDFDSPDITYDEYYGYKVVANTHAVILDGYNEATKEFHVTDPIKGKYWLAESTVASVYNETNQFAIEFLK</sequence>
<dbReference type="Pfam" id="PF13529">
    <property type="entry name" value="Peptidase_C39_2"/>
    <property type="match status" value="1"/>
</dbReference>
<accession>A0A084A9P0</accession>
<dbReference type="PANTHER" id="PTHR37806:SF1">
    <property type="entry name" value="PEPTIDASE C39-LIKE DOMAIN-CONTAINING PROTEIN"/>
    <property type="match status" value="1"/>
</dbReference>
<reference evidence="3 4" key="1">
    <citation type="submission" date="2014-06" db="EMBL/GenBank/DDBJ databases">
        <title>Draft genome sequence of the putrescine producing strain Lactococcus lactis subsp cremoris GE214.</title>
        <authorList>
            <person name="Ladero V."/>
            <person name="Linares D.M."/>
            <person name="del Rio B."/>
            <person name="Mayo B."/>
            <person name="Martin M.C."/>
            <person name="Fernandez M."/>
            <person name="Alvarez M.A."/>
        </authorList>
    </citation>
    <scope>NUCLEOTIDE SEQUENCE [LARGE SCALE GENOMIC DNA]</scope>
    <source>
        <strain evidence="3 4">GE214</strain>
    </source>
</reference>
<dbReference type="PANTHER" id="PTHR37806">
    <property type="entry name" value="LMO0724 PROTEIN"/>
    <property type="match status" value="1"/>
</dbReference>
<comment type="caution">
    <text evidence="3">The sequence shown here is derived from an EMBL/GenBank/DDBJ whole genome shotgun (WGS) entry which is preliminary data.</text>
</comment>
<dbReference type="PATRIC" id="fig|1415168.3.peg.1929"/>
<gene>
    <name evidence="3" type="ORF">U725_01859</name>
</gene>
<name>A0A084A9P0_LACLC</name>
<dbReference type="Gene3D" id="3.90.70.10">
    <property type="entry name" value="Cysteine proteinases"/>
    <property type="match status" value="1"/>
</dbReference>